<gene>
    <name evidence="3" type="ORF">SAMN02745124_04282</name>
</gene>
<dbReference type="Pfam" id="PF00795">
    <property type="entry name" value="CN_hydrolase"/>
    <property type="match status" value="1"/>
</dbReference>
<dbReference type="OrthoDB" id="9795543at2"/>
<organism evidence="3 4">
    <name type="scientific">Desulfofustis glycolicus DSM 9705</name>
    <dbReference type="NCBI Taxonomy" id="1121409"/>
    <lineage>
        <taxon>Bacteria</taxon>
        <taxon>Pseudomonadati</taxon>
        <taxon>Thermodesulfobacteriota</taxon>
        <taxon>Desulfobulbia</taxon>
        <taxon>Desulfobulbales</taxon>
        <taxon>Desulfocapsaceae</taxon>
        <taxon>Desulfofustis</taxon>
    </lineage>
</organism>
<dbReference type="InterPro" id="IPR003010">
    <property type="entry name" value="C-N_Hydrolase"/>
</dbReference>
<keyword evidence="4" id="KW-1185">Reference proteome</keyword>
<dbReference type="EMBL" id="FQXS01000047">
    <property type="protein sequence ID" value="SHI13804.1"/>
    <property type="molecule type" value="Genomic_DNA"/>
</dbReference>
<proteinExistence type="predicted"/>
<dbReference type="AlphaFoldDB" id="A0A1M5YPJ7"/>
<dbReference type="PANTHER" id="PTHR43674">
    <property type="entry name" value="NITRILASE C965.09-RELATED"/>
    <property type="match status" value="1"/>
</dbReference>
<sequence>MKNDIVASVVQYQIGRFTERTQNLQHLLEVIEAEAKKKTQMVVFPEMCITGFFSHDPNGLRRYWDEGTIEIDGPELQALSAATKQHGMHIIVGFAERGENVGVIHNSAALIGPAGIVGVTRKIHFPTLEKLYYTAGDSIDVFDCEFGRIGMVICYDAMFPEYTRELFRQGVEIIVFTSSMWRGGNKGGVGIDGPKRDFWKQLALVTAVQNQAFVVSANGCGCQDMGSLAGTWERLGISQIVAPTGEVLECASESETTILTTTLPYAKMVEARTSYRFITDAMVD</sequence>
<reference evidence="3 4" key="1">
    <citation type="submission" date="2016-11" db="EMBL/GenBank/DDBJ databases">
        <authorList>
            <person name="Jaros S."/>
            <person name="Januszkiewicz K."/>
            <person name="Wedrychowicz H."/>
        </authorList>
    </citation>
    <scope>NUCLEOTIDE SEQUENCE [LARGE SCALE GENOMIC DNA]</scope>
    <source>
        <strain evidence="3 4">DSM 9705</strain>
    </source>
</reference>
<dbReference type="STRING" id="1121409.SAMN02745124_04282"/>
<dbReference type="Gene3D" id="3.60.110.10">
    <property type="entry name" value="Carbon-nitrogen hydrolase"/>
    <property type="match status" value="1"/>
</dbReference>
<dbReference type="InterPro" id="IPR036526">
    <property type="entry name" value="C-N_Hydrolase_sf"/>
</dbReference>
<dbReference type="PROSITE" id="PS50263">
    <property type="entry name" value="CN_HYDROLASE"/>
    <property type="match status" value="1"/>
</dbReference>
<feature type="domain" description="CN hydrolase" evidence="2">
    <location>
        <begin position="5"/>
        <end position="265"/>
    </location>
</feature>
<dbReference type="Proteomes" id="UP000184139">
    <property type="component" value="Unassembled WGS sequence"/>
</dbReference>
<keyword evidence="1 3" id="KW-0378">Hydrolase</keyword>
<dbReference type="RefSeq" id="WP_073379281.1">
    <property type="nucleotide sequence ID" value="NZ_FQXS01000047.1"/>
</dbReference>
<evidence type="ECO:0000256" key="1">
    <source>
        <dbReference type="ARBA" id="ARBA00022801"/>
    </source>
</evidence>
<evidence type="ECO:0000313" key="3">
    <source>
        <dbReference type="EMBL" id="SHI13804.1"/>
    </source>
</evidence>
<evidence type="ECO:0000259" key="2">
    <source>
        <dbReference type="PROSITE" id="PS50263"/>
    </source>
</evidence>
<dbReference type="GO" id="GO:0016811">
    <property type="term" value="F:hydrolase activity, acting on carbon-nitrogen (but not peptide) bonds, in linear amides"/>
    <property type="evidence" value="ECO:0007669"/>
    <property type="project" value="TreeGrafter"/>
</dbReference>
<accession>A0A1M5YPJ7</accession>
<dbReference type="SUPFAM" id="SSF56317">
    <property type="entry name" value="Carbon-nitrogen hydrolase"/>
    <property type="match status" value="1"/>
</dbReference>
<evidence type="ECO:0000313" key="4">
    <source>
        <dbReference type="Proteomes" id="UP000184139"/>
    </source>
</evidence>
<dbReference type="CDD" id="cd07197">
    <property type="entry name" value="nitrilase"/>
    <property type="match status" value="1"/>
</dbReference>
<name>A0A1M5YPJ7_9BACT</name>
<protein>
    <submittedName>
        <fullName evidence="3">Carbon-nitrogen hydrolase</fullName>
    </submittedName>
</protein>
<dbReference type="PANTHER" id="PTHR43674:SF16">
    <property type="entry name" value="CARBON-NITROGEN FAMILY, PUTATIVE (AFU_ORTHOLOGUE AFUA_5G02350)-RELATED"/>
    <property type="match status" value="1"/>
</dbReference>
<dbReference type="InterPro" id="IPR050345">
    <property type="entry name" value="Aliph_Amidase/BUP"/>
</dbReference>